<organism evidence="4 5">
    <name type="scientific">Fistulina hepatica ATCC 64428</name>
    <dbReference type="NCBI Taxonomy" id="1128425"/>
    <lineage>
        <taxon>Eukaryota</taxon>
        <taxon>Fungi</taxon>
        <taxon>Dikarya</taxon>
        <taxon>Basidiomycota</taxon>
        <taxon>Agaricomycotina</taxon>
        <taxon>Agaricomycetes</taxon>
        <taxon>Agaricomycetidae</taxon>
        <taxon>Agaricales</taxon>
        <taxon>Fistulinaceae</taxon>
        <taxon>Fistulina</taxon>
    </lineage>
</organism>
<dbReference type="OrthoDB" id="2140105at2759"/>
<feature type="transmembrane region" description="Helical" evidence="2">
    <location>
        <begin position="375"/>
        <end position="396"/>
    </location>
</feature>
<protein>
    <recommendedName>
        <fullName evidence="3">DUF3533 domain-containing protein</fullName>
    </recommendedName>
</protein>
<sequence length="422" mass="46413">MSDQLTVNDGSRPLPQGTNQSATSLVNSAPSPPFSSRFLDKSPAATAARNAYLKVIVSGTFMIILVIFCVFSIYWGALWQLPAHQLPGWVVDFDGSTIGSAVSQALVQSSSGFSPTAINAIDWQVRSSSDFPGGPSDVANHVVDEKVWVAVTINSNATSNMMSAIASADSSYNGTNAITAYGVEARNENAYRELISPIIIATLSEICEDIALQVVSEHASFNITRVAIDAPVLLVQPIWYSIDNLRPFDIPVASAITFVGLIYMLILSFFILFYALLSRAFQVNFNSKFGHAGFIVFWMLNYVAMLALGIALESMITVLTVRFIPFFLTNVSIAFMPMEVLPHLYRYGYAWPFYNVSHGVRTVLFSTRNELGQNFGILIAWTVLSCITLPLFQWLVRRKEVNAARANVSVPMAERKNEQTEA</sequence>
<feature type="transmembrane region" description="Helical" evidence="2">
    <location>
        <begin position="289"/>
        <end position="311"/>
    </location>
</feature>
<feature type="region of interest" description="Disordered" evidence="1">
    <location>
        <begin position="1"/>
        <end position="29"/>
    </location>
</feature>
<feature type="transmembrane region" description="Helical" evidence="2">
    <location>
        <begin position="255"/>
        <end position="277"/>
    </location>
</feature>
<accession>A0A0D7A696</accession>
<reference evidence="4 5" key="1">
    <citation type="journal article" date="2015" name="Fungal Genet. Biol.">
        <title>Evolution of novel wood decay mechanisms in Agaricales revealed by the genome sequences of Fistulina hepatica and Cylindrobasidium torrendii.</title>
        <authorList>
            <person name="Floudas D."/>
            <person name="Held B.W."/>
            <person name="Riley R."/>
            <person name="Nagy L.G."/>
            <person name="Koehler G."/>
            <person name="Ransdell A.S."/>
            <person name="Younus H."/>
            <person name="Chow J."/>
            <person name="Chiniquy J."/>
            <person name="Lipzen A."/>
            <person name="Tritt A."/>
            <person name="Sun H."/>
            <person name="Haridas S."/>
            <person name="LaButti K."/>
            <person name="Ohm R.A."/>
            <person name="Kues U."/>
            <person name="Blanchette R.A."/>
            <person name="Grigoriev I.V."/>
            <person name="Minto R.E."/>
            <person name="Hibbett D.S."/>
        </authorList>
    </citation>
    <scope>NUCLEOTIDE SEQUENCE [LARGE SCALE GENOMIC DNA]</scope>
    <source>
        <strain evidence="4 5">ATCC 64428</strain>
    </source>
</reference>
<evidence type="ECO:0000313" key="5">
    <source>
        <dbReference type="Proteomes" id="UP000054144"/>
    </source>
</evidence>
<keyword evidence="2" id="KW-1133">Transmembrane helix</keyword>
<feature type="transmembrane region" description="Helical" evidence="2">
    <location>
        <begin position="323"/>
        <end position="345"/>
    </location>
</feature>
<evidence type="ECO:0000256" key="1">
    <source>
        <dbReference type="SAM" id="MobiDB-lite"/>
    </source>
</evidence>
<dbReference type="EMBL" id="KN882048">
    <property type="protein sequence ID" value="KIY45431.1"/>
    <property type="molecule type" value="Genomic_DNA"/>
</dbReference>
<proteinExistence type="predicted"/>
<dbReference type="GO" id="GO:0016020">
    <property type="term" value="C:membrane"/>
    <property type="evidence" value="ECO:0007669"/>
    <property type="project" value="TreeGrafter"/>
</dbReference>
<feature type="transmembrane region" description="Helical" evidence="2">
    <location>
        <begin position="51"/>
        <end position="75"/>
    </location>
</feature>
<feature type="domain" description="DUF3533" evidence="3">
    <location>
        <begin position="61"/>
        <end position="272"/>
    </location>
</feature>
<keyword evidence="5" id="KW-1185">Reference proteome</keyword>
<evidence type="ECO:0000256" key="2">
    <source>
        <dbReference type="SAM" id="Phobius"/>
    </source>
</evidence>
<dbReference type="Proteomes" id="UP000054144">
    <property type="component" value="Unassembled WGS sequence"/>
</dbReference>
<keyword evidence="2" id="KW-0472">Membrane</keyword>
<dbReference type="PANTHER" id="PTHR34814">
    <property type="entry name" value="NITROSOGUANIDINE RESISTANCE PROTEIN SNG1"/>
    <property type="match status" value="1"/>
</dbReference>
<feature type="compositionally biased region" description="Polar residues" evidence="1">
    <location>
        <begin position="16"/>
        <end position="29"/>
    </location>
</feature>
<keyword evidence="2" id="KW-0812">Transmembrane</keyword>
<dbReference type="InterPro" id="IPR053001">
    <property type="entry name" value="MNNG_permease-like"/>
</dbReference>
<evidence type="ECO:0000259" key="3">
    <source>
        <dbReference type="Pfam" id="PF12051"/>
    </source>
</evidence>
<dbReference type="Pfam" id="PF12051">
    <property type="entry name" value="DUF3533"/>
    <property type="match status" value="1"/>
</dbReference>
<dbReference type="InterPro" id="IPR022703">
    <property type="entry name" value="DUF3533"/>
</dbReference>
<name>A0A0D7A696_9AGAR</name>
<dbReference type="AlphaFoldDB" id="A0A0D7A696"/>
<dbReference type="PANTHER" id="PTHR34814:SF1">
    <property type="entry name" value="NITROSOGUANIDINE RESISTANCE PROTEIN SNG1"/>
    <property type="match status" value="1"/>
</dbReference>
<evidence type="ECO:0000313" key="4">
    <source>
        <dbReference type="EMBL" id="KIY45431.1"/>
    </source>
</evidence>
<gene>
    <name evidence="4" type="ORF">FISHEDRAFT_66994</name>
</gene>